<evidence type="ECO:0000256" key="3">
    <source>
        <dbReference type="ARBA" id="ARBA00023163"/>
    </source>
</evidence>
<feature type="domain" description="HTH crp-type" evidence="5">
    <location>
        <begin position="148"/>
        <end position="216"/>
    </location>
</feature>
<dbReference type="PANTHER" id="PTHR24567">
    <property type="entry name" value="CRP FAMILY TRANSCRIPTIONAL REGULATORY PROTEIN"/>
    <property type="match status" value="1"/>
</dbReference>
<dbReference type="OrthoDB" id="3176638at2"/>
<accession>H5Y4P7</accession>
<dbReference type="SUPFAM" id="SSF51206">
    <property type="entry name" value="cAMP-binding domain-like"/>
    <property type="match status" value="1"/>
</dbReference>
<dbReference type="InterPro" id="IPR012318">
    <property type="entry name" value="HTH_CRP"/>
</dbReference>
<dbReference type="GO" id="GO:0005829">
    <property type="term" value="C:cytosol"/>
    <property type="evidence" value="ECO:0007669"/>
    <property type="project" value="TreeGrafter"/>
</dbReference>
<evidence type="ECO:0000259" key="4">
    <source>
        <dbReference type="PROSITE" id="PS50042"/>
    </source>
</evidence>
<dbReference type="InterPro" id="IPR050397">
    <property type="entry name" value="Env_Response_Regulators"/>
</dbReference>
<evidence type="ECO:0000256" key="2">
    <source>
        <dbReference type="ARBA" id="ARBA00023125"/>
    </source>
</evidence>
<evidence type="ECO:0000259" key="5">
    <source>
        <dbReference type="PROSITE" id="PS51063"/>
    </source>
</evidence>
<dbReference type="Proteomes" id="UP000005104">
    <property type="component" value="Chromosome"/>
</dbReference>
<keyword evidence="7" id="KW-1185">Reference proteome</keyword>
<sequence length="216" mass="24979">MIWSIMQQTAFCRGIPAEDIQALFTHVRYVVRSYTAKEVVFSENDLAEYVGIVLSGKVEVQKLFSDGKVVLVSQLGEGGVFGEAAVLSESVHYPVTIYCRKQSELLLIDKPQLLKLLSLDSRVLENFLKQYANRLFKMNQQIELLSQSSMRQKIVFYLLTERRKQAAAEHIELPFSQRAWAEYMNVSRPSLSRELKRMNDEGLLQIEKRRIKLYLI</sequence>
<dbReference type="GO" id="GO:0003677">
    <property type="term" value="F:DNA binding"/>
    <property type="evidence" value="ECO:0007669"/>
    <property type="project" value="UniProtKB-KW"/>
</dbReference>
<keyword evidence="1" id="KW-0805">Transcription regulation</keyword>
<dbReference type="SMART" id="SM00419">
    <property type="entry name" value="HTH_CRP"/>
    <property type="match status" value="1"/>
</dbReference>
<dbReference type="RefSeq" id="WP_007783831.1">
    <property type="nucleotide sequence ID" value="NZ_CM001441.1"/>
</dbReference>
<reference evidence="6 7" key="1">
    <citation type="submission" date="2011-11" db="EMBL/GenBank/DDBJ databases">
        <title>The Noncontiguous Finished genome of Desulfosporosinus youngiae DSM 17734.</title>
        <authorList>
            <consortium name="US DOE Joint Genome Institute (JGI-PGF)"/>
            <person name="Lucas S."/>
            <person name="Han J."/>
            <person name="Lapidus A."/>
            <person name="Cheng J.-F."/>
            <person name="Goodwin L."/>
            <person name="Pitluck S."/>
            <person name="Peters L."/>
            <person name="Ovchinnikova G."/>
            <person name="Lu M."/>
            <person name="Land M.L."/>
            <person name="Hauser L."/>
            <person name="Pester M."/>
            <person name="Spring S."/>
            <person name="Ollivier B."/>
            <person name="Rattei T."/>
            <person name="Klenk H.-P."/>
            <person name="Wagner M."/>
            <person name="Loy A."/>
            <person name="Woyke T.J."/>
        </authorList>
    </citation>
    <scope>NUCLEOTIDE SEQUENCE [LARGE SCALE GENOMIC DNA]</scope>
    <source>
        <strain evidence="6 7">DSM 17734</strain>
    </source>
</reference>
<keyword evidence="3" id="KW-0804">Transcription</keyword>
<feature type="domain" description="Cyclic nucleotide-binding" evidence="4">
    <location>
        <begin position="32"/>
        <end position="134"/>
    </location>
</feature>
<dbReference type="InterPro" id="IPR000595">
    <property type="entry name" value="cNMP-bd_dom"/>
</dbReference>
<dbReference type="InterPro" id="IPR036390">
    <property type="entry name" value="WH_DNA-bd_sf"/>
</dbReference>
<dbReference type="PROSITE" id="PS50042">
    <property type="entry name" value="CNMP_BINDING_3"/>
    <property type="match status" value="1"/>
</dbReference>
<organism evidence="6 7">
    <name type="scientific">Desulfosporosinus youngiae DSM 17734</name>
    <dbReference type="NCBI Taxonomy" id="768710"/>
    <lineage>
        <taxon>Bacteria</taxon>
        <taxon>Bacillati</taxon>
        <taxon>Bacillota</taxon>
        <taxon>Clostridia</taxon>
        <taxon>Eubacteriales</taxon>
        <taxon>Desulfitobacteriaceae</taxon>
        <taxon>Desulfosporosinus</taxon>
    </lineage>
</organism>
<name>H5Y4P7_9FIRM</name>
<dbReference type="Pfam" id="PF00027">
    <property type="entry name" value="cNMP_binding"/>
    <property type="match status" value="1"/>
</dbReference>
<gene>
    <name evidence="6" type="ORF">DesyoDRAFT_2728</name>
</gene>
<dbReference type="AlphaFoldDB" id="H5Y4P7"/>
<evidence type="ECO:0000313" key="7">
    <source>
        <dbReference type="Proteomes" id="UP000005104"/>
    </source>
</evidence>
<dbReference type="Gene3D" id="2.60.120.10">
    <property type="entry name" value="Jelly Rolls"/>
    <property type="match status" value="1"/>
</dbReference>
<dbReference type="STRING" id="768710.DesyoDRAFT_2728"/>
<dbReference type="eggNOG" id="COG0664">
    <property type="taxonomic scope" value="Bacteria"/>
</dbReference>
<proteinExistence type="predicted"/>
<dbReference type="GO" id="GO:0003700">
    <property type="term" value="F:DNA-binding transcription factor activity"/>
    <property type="evidence" value="ECO:0007669"/>
    <property type="project" value="TreeGrafter"/>
</dbReference>
<dbReference type="SMART" id="SM00100">
    <property type="entry name" value="cNMP"/>
    <property type="match status" value="1"/>
</dbReference>
<protein>
    <submittedName>
        <fullName evidence="6">cAMP-binding protein</fullName>
    </submittedName>
</protein>
<dbReference type="InterPro" id="IPR018490">
    <property type="entry name" value="cNMP-bd_dom_sf"/>
</dbReference>
<dbReference type="PANTHER" id="PTHR24567:SF58">
    <property type="entry name" value="CYCLIC AMP-BINDING REGULATORY PROTEIN"/>
    <property type="match status" value="1"/>
</dbReference>
<keyword evidence="2" id="KW-0238">DNA-binding</keyword>
<dbReference type="CDD" id="cd00038">
    <property type="entry name" value="CAP_ED"/>
    <property type="match status" value="1"/>
</dbReference>
<dbReference type="SUPFAM" id="SSF46785">
    <property type="entry name" value="Winged helix' DNA-binding domain"/>
    <property type="match status" value="1"/>
</dbReference>
<dbReference type="InterPro" id="IPR014710">
    <property type="entry name" value="RmlC-like_jellyroll"/>
</dbReference>
<dbReference type="EMBL" id="CM001441">
    <property type="protein sequence ID" value="EHQ89783.1"/>
    <property type="molecule type" value="Genomic_DNA"/>
</dbReference>
<dbReference type="Pfam" id="PF13545">
    <property type="entry name" value="HTH_Crp_2"/>
    <property type="match status" value="1"/>
</dbReference>
<evidence type="ECO:0000256" key="1">
    <source>
        <dbReference type="ARBA" id="ARBA00023015"/>
    </source>
</evidence>
<evidence type="ECO:0000313" key="6">
    <source>
        <dbReference type="EMBL" id="EHQ89783.1"/>
    </source>
</evidence>
<dbReference type="PROSITE" id="PS51063">
    <property type="entry name" value="HTH_CRP_2"/>
    <property type="match status" value="1"/>
</dbReference>
<dbReference type="HOGENOM" id="CLU_075053_4_1_9"/>